<feature type="coiled-coil region" evidence="3">
    <location>
        <begin position="143"/>
        <end position="204"/>
    </location>
</feature>
<evidence type="ECO:0000256" key="3">
    <source>
        <dbReference type="SAM" id="Coils"/>
    </source>
</evidence>
<feature type="active site" evidence="2">
    <location>
        <position position="694"/>
    </location>
</feature>
<dbReference type="KEGG" id="tki:TKV_c16430"/>
<keyword evidence="3" id="KW-0175">Coiled coil</keyword>
<dbReference type="HOGENOM" id="CLU_014785_0_1_9"/>
<reference evidence="6" key="1">
    <citation type="journal article" date="2015" name="Genome Announc.">
        <title>Whole-Genome Sequences of 80 Environmental and Clinical Isolates of Burkholderia pseudomallei.</title>
        <authorList>
            <person name="Johnson S.L."/>
            <person name="Baker A.L."/>
            <person name="Chain P.S."/>
            <person name="Currie B.J."/>
            <person name="Daligault H.E."/>
            <person name="Davenport K.W."/>
            <person name="Davis C.B."/>
            <person name="Inglis T.J."/>
            <person name="Kaestli M."/>
            <person name="Koren S."/>
            <person name="Mayo M."/>
            <person name="Merritt A.J."/>
            <person name="Price E.P."/>
            <person name="Sarovich D.S."/>
            <person name="Warner J."/>
            <person name="Rosovitz M.J."/>
        </authorList>
    </citation>
    <scope>NUCLEOTIDE SEQUENCE [LARGE SCALE GENOMIC DNA]</scope>
    <source>
        <strain evidence="6">DSM 2030</strain>
    </source>
</reference>
<dbReference type="Gene3D" id="3.40.50.300">
    <property type="entry name" value="P-loop containing nucleotide triphosphate hydrolases"/>
    <property type="match status" value="2"/>
</dbReference>
<dbReference type="PANTHER" id="PTHR10046">
    <property type="entry name" value="ATP DEPENDENT LON PROTEASE FAMILY MEMBER"/>
    <property type="match status" value="1"/>
</dbReference>
<dbReference type="Gene3D" id="1.10.8.60">
    <property type="match status" value="1"/>
</dbReference>
<comment type="catalytic activity">
    <reaction evidence="2">
        <text>Hydrolysis of proteins in presence of ATP.</text>
        <dbReference type="EC" id="3.4.21.53"/>
    </reaction>
</comment>
<evidence type="ECO:0000256" key="2">
    <source>
        <dbReference type="PROSITE-ProRule" id="PRU01122"/>
    </source>
</evidence>
<dbReference type="PRINTS" id="PR00830">
    <property type="entry name" value="ENDOLAPTASE"/>
</dbReference>
<dbReference type="InterPro" id="IPR027065">
    <property type="entry name" value="Lon_Prtase"/>
</dbReference>
<keyword evidence="1 2" id="KW-0645">Protease</keyword>
<comment type="similarity">
    <text evidence="2">Belongs to the peptidase S16 family.</text>
</comment>
<dbReference type="InterPro" id="IPR046843">
    <property type="entry name" value="LonB_AAA-LID"/>
</dbReference>
<feature type="domain" description="Lon proteolytic" evidence="4">
    <location>
        <begin position="561"/>
        <end position="756"/>
    </location>
</feature>
<keyword evidence="6" id="KW-1185">Reference proteome</keyword>
<dbReference type="Pfam" id="PF05362">
    <property type="entry name" value="Lon_C"/>
    <property type="match status" value="1"/>
</dbReference>
<organism evidence="5 6">
    <name type="scientific">Thermoanaerobacter kivui</name>
    <name type="common">Acetogenium kivui</name>
    <dbReference type="NCBI Taxonomy" id="2325"/>
    <lineage>
        <taxon>Bacteria</taxon>
        <taxon>Bacillati</taxon>
        <taxon>Bacillota</taxon>
        <taxon>Clostridia</taxon>
        <taxon>Thermoanaerobacterales</taxon>
        <taxon>Thermoanaerobacteraceae</taxon>
        <taxon>Thermoanaerobacter</taxon>
    </lineage>
</organism>
<dbReference type="Gene3D" id="3.30.230.10">
    <property type="match status" value="1"/>
</dbReference>
<dbReference type="SUPFAM" id="SSF52540">
    <property type="entry name" value="P-loop containing nucleoside triphosphate hydrolases"/>
    <property type="match status" value="2"/>
</dbReference>
<dbReference type="Pfam" id="PF20436">
    <property type="entry name" value="LonB_AAA-LID"/>
    <property type="match status" value="1"/>
</dbReference>
<dbReference type="InterPro" id="IPR008269">
    <property type="entry name" value="Lon_proteolytic"/>
</dbReference>
<feature type="active site" evidence="2">
    <location>
        <position position="651"/>
    </location>
</feature>
<evidence type="ECO:0000259" key="4">
    <source>
        <dbReference type="PROSITE" id="PS51786"/>
    </source>
</evidence>
<accession>A0A097ASN4</accession>
<dbReference type="GO" id="GO:0005524">
    <property type="term" value="F:ATP binding"/>
    <property type="evidence" value="ECO:0007669"/>
    <property type="project" value="InterPro"/>
</dbReference>
<dbReference type="Proteomes" id="UP000029669">
    <property type="component" value="Chromosome"/>
</dbReference>
<dbReference type="InterPro" id="IPR020568">
    <property type="entry name" value="Ribosomal_Su5_D2-typ_SF"/>
</dbReference>
<dbReference type="EC" id="3.4.21.53" evidence="2"/>
<evidence type="ECO:0000313" key="6">
    <source>
        <dbReference type="Proteomes" id="UP000029669"/>
    </source>
</evidence>
<protein>
    <recommendedName>
        <fullName evidence="2">endopeptidase La</fullName>
        <ecNumber evidence="2">3.4.21.53</ecNumber>
    </recommendedName>
</protein>
<sequence>MGKLSFNRLKRYVNPEVFDFDTTEEIPPLEGIIGQDRAKKAMEFGIKIKQKGYNIFITGITGTGKTSFASSYIKKIARTEERPNDWVYVYNFEKPAQPIAIELPAGMGKQFKKDMEDFVEQLQRDIPKAFESDSYDMQKSEIIKKYQEKKSELMEELNTLAKSFGFVLKDTRTGIISIPVIEGRQISQEEFQQLDEEVRKEIEKRAAEFEVKALQIWKEIQSIDKQARDEIKNLDNNIGLFAVGHLIEDLKGRYKVNESVLKYLESVKKDILENIGSFKSTDGEDMPFPLLMRKEKAFLKKYMVNLLVDNSNTDGAPVVFEYNPNYNNIIGSIEYESDFGVATTDFTKIKAGALHRANGGYLILQAKDLLSYAYAWDALKRSLKTEKIIIENISSQYGFLSISSLKPEPIKLDVKVILIGTPYLYYLLYNYDEDFSKLFKIKVDFNEEMELNEENMKNMASFIKTHCVENNLKPFDREGVAKVIEYSTRLSEDQDKLTTRFNEIVEVLYEADAWAGLEGSQVVTGVHVKKAIEEKIKRVNKLEEKVLEYFKRDIYLVDVEGERVGVVNGLAVINLGDYEFGKPSRITVTTYPGEEGVVNIERESKMSGRIHDKGVMILTGYLGSKFAKDFPLTLSARIVFEQSYEGVEGDSASSTELYAFLSSLAEIPIKQGIAVTGSVNQFGEIQPVGGVTHKIEGFYKICKQKGLTGNQGVIIPHQNVDNLVLNDEVINAVREGLFHIYSVKTVEEGIEILTGKSFEEIYDRVYKKLKSYYELLSNKKQDKGDK</sequence>
<dbReference type="SUPFAM" id="SSF54211">
    <property type="entry name" value="Ribosomal protein S5 domain 2-like"/>
    <property type="match status" value="1"/>
</dbReference>
<dbReference type="OrthoDB" id="9758568at2"/>
<dbReference type="AlphaFoldDB" id="A0A097ASN4"/>
<evidence type="ECO:0000313" key="5">
    <source>
        <dbReference type="EMBL" id="AIS52797.1"/>
    </source>
</evidence>
<dbReference type="eggNOG" id="COG1067">
    <property type="taxonomic scope" value="Bacteria"/>
</dbReference>
<dbReference type="Pfam" id="PF13654">
    <property type="entry name" value="AAA_32"/>
    <property type="match status" value="1"/>
</dbReference>
<dbReference type="GO" id="GO:0006508">
    <property type="term" value="P:proteolysis"/>
    <property type="evidence" value="ECO:0007669"/>
    <property type="project" value="UniProtKB-KW"/>
</dbReference>
<name>A0A097ASN4_THEKI</name>
<evidence type="ECO:0000256" key="1">
    <source>
        <dbReference type="ARBA" id="ARBA00022670"/>
    </source>
</evidence>
<dbReference type="GO" id="GO:0030163">
    <property type="term" value="P:protein catabolic process"/>
    <property type="evidence" value="ECO:0007669"/>
    <property type="project" value="InterPro"/>
</dbReference>
<keyword evidence="2" id="KW-0720">Serine protease</keyword>
<dbReference type="InterPro" id="IPR027417">
    <property type="entry name" value="P-loop_NTPase"/>
</dbReference>
<proteinExistence type="inferred from homology"/>
<dbReference type="InterPro" id="IPR046844">
    <property type="entry name" value="Lon-like_helical"/>
</dbReference>
<dbReference type="InterPro" id="IPR041699">
    <property type="entry name" value="AAA_32"/>
</dbReference>
<keyword evidence="2" id="KW-0378">Hydrolase</keyword>
<dbReference type="Pfam" id="PF20437">
    <property type="entry name" value="LonC_helical"/>
    <property type="match status" value="1"/>
</dbReference>
<dbReference type="PROSITE" id="PS51786">
    <property type="entry name" value="LON_PROTEOLYTIC"/>
    <property type="match status" value="1"/>
</dbReference>
<dbReference type="STRING" id="2325.TKV_c16430"/>
<gene>
    <name evidence="5" type="ORF">TKV_c16430</name>
</gene>
<dbReference type="RefSeq" id="WP_049685492.1">
    <property type="nucleotide sequence ID" value="NZ_CP009170.1"/>
</dbReference>
<dbReference type="GO" id="GO:0004176">
    <property type="term" value="F:ATP-dependent peptidase activity"/>
    <property type="evidence" value="ECO:0007669"/>
    <property type="project" value="UniProtKB-UniRule"/>
</dbReference>
<dbReference type="GO" id="GO:0004252">
    <property type="term" value="F:serine-type endopeptidase activity"/>
    <property type="evidence" value="ECO:0007669"/>
    <property type="project" value="UniProtKB-UniRule"/>
</dbReference>
<dbReference type="InterPro" id="IPR014721">
    <property type="entry name" value="Ribsml_uS5_D2-typ_fold_subgr"/>
</dbReference>
<dbReference type="EMBL" id="CP009170">
    <property type="protein sequence ID" value="AIS52797.1"/>
    <property type="molecule type" value="Genomic_DNA"/>
</dbReference>